<proteinExistence type="predicted"/>
<reference evidence="2" key="1">
    <citation type="submission" date="2020-08" db="EMBL/GenBank/DDBJ databases">
        <title>Multicomponent nature underlies the extraordinary mechanical properties of spider dragline silk.</title>
        <authorList>
            <person name="Kono N."/>
            <person name="Nakamura H."/>
            <person name="Mori M."/>
            <person name="Yoshida Y."/>
            <person name="Ohtoshi R."/>
            <person name="Malay A.D."/>
            <person name="Moran D.A.P."/>
            <person name="Tomita M."/>
            <person name="Numata K."/>
            <person name="Arakawa K."/>
        </authorList>
    </citation>
    <scope>NUCLEOTIDE SEQUENCE</scope>
</reference>
<comment type="caution">
    <text evidence="2">The sequence shown here is derived from an EMBL/GenBank/DDBJ whole genome shotgun (WGS) entry which is preliminary data.</text>
</comment>
<dbReference type="EMBL" id="BMAW01120668">
    <property type="protein sequence ID" value="GFT90245.1"/>
    <property type="molecule type" value="Genomic_DNA"/>
</dbReference>
<evidence type="ECO:0000256" key="1">
    <source>
        <dbReference type="SAM" id="Phobius"/>
    </source>
</evidence>
<evidence type="ECO:0008006" key="4">
    <source>
        <dbReference type="Google" id="ProtNLM"/>
    </source>
</evidence>
<accession>A0A8X6PWS9</accession>
<keyword evidence="1" id="KW-0472">Membrane</keyword>
<gene>
    <name evidence="2" type="ORF">NPIL_11121</name>
</gene>
<protein>
    <recommendedName>
        <fullName evidence="4">Transmembrane protein</fullName>
    </recommendedName>
</protein>
<sequence>MEIEIVATTVMLAWLWCVMRLVFFITFEIAYILPVIITLDRFATPSSKTTSSENITSKAIGYATREDVDEKKKKNIFANGKEEEHLNELISELEYIEKQKTWIKLGKLL</sequence>
<keyword evidence="1" id="KW-1133">Transmembrane helix</keyword>
<dbReference type="AlphaFoldDB" id="A0A8X6PWS9"/>
<organism evidence="2 3">
    <name type="scientific">Nephila pilipes</name>
    <name type="common">Giant wood spider</name>
    <name type="synonym">Nephila maculata</name>
    <dbReference type="NCBI Taxonomy" id="299642"/>
    <lineage>
        <taxon>Eukaryota</taxon>
        <taxon>Metazoa</taxon>
        <taxon>Ecdysozoa</taxon>
        <taxon>Arthropoda</taxon>
        <taxon>Chelicerata</taxon>
        <taxon>Arachnida</taxon>
        <taxon>Araneae</taxon>
        <taxon>Araneomorphae</taxon>
        <taxon>Entelegynae</taxon>
        <taxon>Araneoidea</taxon>
        <taxon>Nephilidae</taxon>
        <taxon>Nephila</taxon>
    </lineage>
</organism>
<keyword evidence="3" id="KW-1185">Reference proteome</keyword>
<dbReference type="Proteomes" id="UP000887013">
    <property type="component" value="Unassembled WGS sequence"/>
</dbReference>
<evidence type="ECO:0000313" key="2">
    <source>
        <dbReference type="EMBL" id="GFT90245.1"/>
    </source>
</evidence>
<evidence type="ECO:0000313" key="3">
    <source>
        <dbReference type="Proteomes" id="UP000887013"/>
    </source>
</evidence>
<feature type="transmembrane region" description="Helical" evidence="1">
    <location>
        <begin position="12"/>
        <end position="39"/>
    </location>
</feature>
<keyword evidence="1" id="KW-0812">Transmembrane</keyword>
<name>A0A8X6PWS9_NEPPI</name>